<name>A0ABR0KF60_9EURO</name>
<comment type="caution">
    <text evidence="4">The sequence shown here is derived from an EMBL/GenBank/DDBJ whole genome shotgun (WGS) entry which is preliminary data.</text>
</comment>
<dbReference type="Gene3D" id="1.10.20.10">
    <property type="entry name" value="Histone, subunit A"/>
    <property type="match status" value="1"/>
</dbReference>
<dbReference type="InterPro" id="IPR009072">
    <property type="entry name" value="Histone-fold"/>
</dbReference>
<evidence type="ECO:0008006" key="6">
    <source>
        <dbReference type="Google" id="ProtNLM"/>
    </source>
</evidence>
<dbReference type="Proteomes" id="UP001345013">
    <property type="component" value="Unassembled WGS sequence"/>
</dbReference>
<gene>
    <name evidence="4" type="ORF">LTR24_003536</name>
</gene>
<feature type="region of interest" description="Disordered" evidence="3">
    <location>
        <begin position="106"/>
        <end position="145"/>
    </location>
</feature>
<protein>
    <recommendedName>
        <fullName evidence="6">Transcription factor CBF/NF-Y/archaeal histone domain-containing protein</fullName>
    </recommendedName>
</protein>
<feature type="compositionally biased region" description="Acidic residues" evidence="3">
    <location>
        <begin position="126"/>
        <end position="138"/>
    </location>
</feature>
<dbReference type="PANTHER" id="PTHR10252">
    <property type="entry name" value="HISTONE-LIKE TRANSCRIPTION FACTOR CCAAT-RELATED"/>
    <property type="match status" value="1"/>
</dbReference>
<organism evidence="4 5">
    <name type="scientific">Lithohypha guttulata</name>
    <dbReference type="NCBI Taxonomy" id="1690604"/>
    <lineage>
        <taxon>Eukaryota</taxon>
        <taxon>Fungi</taxon>
        <taxon>Dikarya</taxon>
        <taxon>Ascomycota</taxon>
        <taxon>Pezizomycotina</taxon>
        <taxon>Eurotiomycetes</taxon>
        <taxon>Chaetothyriomycetidae</taxon>
        <taxon>Chaetothyriales</taxon>
        <taxon>Trichomeriaceae</taxon>
        <taxon>Lithohypha</taxon>
    </lineage>
</organism>
<keyword evidence="2" id="KW-0539">Nucleus</keyword>
<feature type="compositionally biased region" description="Polar residues" evidence="3">
    <location>
        <begin position="158"/>
        <end position="200"/>
    </location>
</feature>
<evidence type="ECO:0000313" key="4">
    <source>
        <dbReference type="EMBL" id="KAK5094595.1"/>
    </source>
</evidence>
<feature type="region of interest" description="Disordered" evidence="3">
    <location>
        <begin position="158"/>
        <end position="217"/>
    </location>
</feature>
<comment type="subcellular location">
    <subcellularLocation>
        <location evidence="1">Nucleus</location>
    </subcellularLocation>
</comment>
<evidence type="ECO:0000256" key="3">
    <source>
        <dbReference type="SAM" id="MobiDB-lite"/>
    </source>
</evidence>
<evidence type="ECO:0000256" key="1">
    <source>
        <dbReference type="ARBA" id="ARBA00004123"/>
    </source>
</evidence>
<dbReference type="CDD" id="cd23645">
    <property type="entry name" value="HFD_Dpb3-like"/>
    <property type="match status" value="1"/>
</dbReference>
<dbReference type="PANTHER" id="PTHR10252:SF54">
    <property type="entry name" value="CHROMATIN ACCESSIBILITY COMPLEX PROTEIN 1"/>
    <property type="match status" value="1"/>
</dbReference>
<reference evidence="4 5" key="1">
    <citation type="submission" date="2023-08" db="EMBL/GenBank/DDBJ databases">
        <title>Black Yeasts Isolated from many extreme environments.</title>
        <authorList>
            <person name="Coleine C."/>
            <person name="Stajich J.E."/>
            <person name="Selbmann L."/>
        </authorList>
    </citation>
    <scope>NUCLEOTIDE SEQUENCE [LARGE SCALE GENOMIC DNA]</scope>
    <source>
        <strain evidence="4 5">CCFEE 5885</strain>
    </source>
</reference>
<proteinExistence type="predicted"/>
<dbReference type="SUPFAM" id="SSF47113">
    <property type="entry name" value="Histone-fold"/>
    <property type="match status" value="1"/>
</dbReference>
<feature type="compositionally biased region" description="Basic and acidic residues" evidence="3">
    <location>
        <begin position="107"/>
        <end position="119"/>
    </location>
</feature>
<sequence>MLTKVVARVKKIIAQDDDIAQCSNGAAFAISVATAGITAKVAPSNAFLLPHQEEFLRYLTDQAYNAAKSESKPRKNIQYKDIAAAVSKLDNLQFLSDTVPRTMTYKQVKEKEKKAKDASEAAIDAMADDDNGTTENGDDTTSTKQRSIAHMMQNASRNAHTNGTNGISSHQNDEAPTSPSGQNISLSMVNSPIVNRTAQNGHAHPAGDGDVDMPDQA</sequence>
<evidence type="ECO:0000256" key="2">
    <source>
        <dbReference type="ARBA" id="ARBA00023242"/>
    </source>
</evidence>
<accession>A0ABR0KF60</accession>
<keyword evidence="5" id="KW-1185">Reference proteome</keyword>
<dbReference type="EMBL" id="JAVRRG010000033">
    <property type="protein sequence ID" value="KAK5094595.1"/>
    <property type="molecule type" value="Genomic_DNA"/>
</dbReference>
<dbReference type="InterPro" id="IPR050568">
    <property type="entry name" value="Transcr_DNA_Rep_Reg"/>
</dbReference>
<evidence type="ECO:0000313" key="5">
    <source>
        <dbReference type="Proteomes" id="UP001345013"/>
    </source>
</evidence>